<feature type="transmembrane region" description="Helical" evidence="1">
    <location>
        <begin position="645"/>
        <end position="666"/>
    </location>
</feature>
<keyword evidence="1" id="KW-1133">Transmembrane helix</keyword>
<feature type="transmembrane region" description="Helical" evidence="1">
    <location>
        <begin position="244"/>
        <end position="265"/>
    </location>
</feature>
<name>A0A432XH71_9GAMM</name>
<dbReference type="Gene3D" id="1.20.1640.10">
    <property type="entry name" value="Multidrug efflux transporter AcrB transmembrane domain"/>
    <property type="match status" value="2"/>
</dbReference>
<evidence type="ECO:0000256" key="1">
    <source>
        <dbReference type="SAM" id="Phobius"/>
    </source>
</evidence>
<dbReference type="PANTHER" id="PTHR33406:SF13">
    <property type="entry name" value="MEMBRANE PROTEIN YDFJ"/>
    <property type="match status" value="1"/>
</dbReference>
<feature type="transmembrane region" description="Helical" evidence="1">
    <location>
        <begin position="304"/>
        <end position="327"/>
    </location>
</feature>
<feature type="transmembrane region" description="Helical" evidence="1">
    <location>
        <begin position="333"/>
        <end position="356"/>
    </location>
</feature>
<dbReference type="Proteomes" id="UP000286678">
    <property type="component" value="Unassembled WGS sequence"/>
</dbReference>
<keyword evidence="3" id="KW-1185">Reference proteome</keyword>
<comment type="caution">
    <text evidence="2">The sequence shown here is derived from an EMBL/GenBank/DDBJ whole genome shotgun (WGS) entry which is preliminary data.</text>
</comment>
<feature type="transmembrane region" description="Helical" evidence="1">
    <location>
        <begin position="673"/>
        <end position="693"/>
    </location>
</feature>
<dbReference type="InterPro" id="IPR050545">
    <property type="entry name" value="Mycobact_MmpL"/>
</dbReference>
<accession>A0A432XH71</accession>
<keyword evidence="1" id="KW-0812">Transmembrane</keyword>
<evidence type="ECO:0000313" key="3">
    <source>
        <dbReference type="Proteomes" id="UP000286678"/>
    </source>
</evidence>
<feature type="transmembrane region" description="Helical" evidence="1">
    <location>
        <begin position="384"/>
        <end position="402"/>
    </location>
</feature>
<proteinExistence type="predicted"/>
<dbReference type="AlphaFoldDB" id="A0A432XH71"/>
<dbReference type="EMBL" id="PIPT01000004">
    <property type="protein sequence ID" value="RUO48109.1"/>
    <property type="molecule type" value="Genomic_DNA"/>
</dbReference>
<dbReference type="GO" id="GO:0005886">
    <property type="term" value="C:plasma membrane"/>
    <property type="evidence" value="ECO:0007669"/>
    <property type="project" value="TreeGrafter"/>
</dbReference>
<dbReference type="SUPFAM" id="SSF82866">
    <property type="entry name" value="Multidrug efflux transporter AcrB transmembrane domain"/>
    <property type="match status" value="2"/>
</dbReference>
<sequence>MWQSSLVDTLPQEADPAHQVYVAQQQPNEQRFMLMFTVGKEDAELFSTALRQQLAQLSQGEPEILPLGQTGGEDFLQTYTATAGQWATSGDLQLLQNQPQQLIAQAQQRLQQPIPLWMDIRQDPLLLSQRFVEALPDPLPGFEHQAPLYVRSSATQTTFLVALTSSADTLSQANARAIVARVDAMLASLDETELPHQVTRSGLVFHTDAAASQAKLEITWFGGLSLMFVLILLALVFRSFQHLVYSMLVLGVSTLVGVTAVVWFFSAPHVLTMVFATTLIGLCIDYVFHASIGASHGSNNWRHVVPALLLGAGTTIVGFLLLTLLSLPLLQQLGIFMAAALVTVAGLVLLIPQLGINKAPTASWQRLHFAAAEFFQRFSPRFRASFLLLLAVASAVAVWQNYRSDDSVRLLATSTPELLAQEQHMRAQTQAFYDADVILLQAPTASELQQRYAAVHEHLAQWQQQGWLSGWQSWYDYVPTPQQRQQTMATLQKLWLTKAGETYLAWLGIDAPEALQRETSALPRHPLQQDFIYLAATADSPAVGVIRLRGITQHEKLTEALATFSGAELYNPLTQASDALGHYRNQLMWWMAGLLLLLFAILSWRLPQANWQRRCLMSLQVNAVIVTALSSALAIAALWQPLNAFHLVGAMLVIVLGIDYGIFCASRIQRGHALQAISISALTTMFAFGALSFSQTAAIAAFGTTVLIGVAVTAVLVPLLPTANSTHSV</sequence>
<gene>
    <name evidence="2" type="ORF">CWE21_06050</name>
</gene>
<feature type="transmembrane region" description="Helical" evidence="1">
    <location>
        <begin position="587"/>
        <end position="607"/>
    </location>
</feature>
<feature type="transmembrane region" description="Helical" evidence="1">
    <location>
        <begin position="271"/>
        <end position="292"/>
    </location>
</feature>
<organism evidence="2 3">
    <name type="scientific">Pseudidiomarina aquimaris</name>
    <dbReference type="NCBI Taxonomy" id="641841"/>
    <lineage>
        <taxon>Bacteria</taxon>
        <taxon>Pseudomonadati</taxon>
        <taxon>Pseudomonadota</taxon>
        <taxon>Gammaproteobacteria</taxon>
        <taxon>Alteromonadales</taxon>
        <taxon>Idiomarinaceae</taxon>
        <taxon>Pseudidiomarina</taxon>
    </lineage>
</organism>
<feature type="transmembrane region" description="Helical" evidence="1">
    <location>
        <begin position="699"/>
        <end position="720"/>
    </location>
</feature>
<keyword evidence="1" id="KW-0472">Membrane</keyword>
<reference evidence="3" key="1">
    <citation type="journal article" date="2018" name="Front. Microbiol.">
        <title>Genome-Based Analysis Reveals the Taxonomy and Diversity of the Family Idiomarinaceae.</title>
        <authorList>
            <person name="Liu Y."/>
            <person name="Lai Q."/>
            <person name="Shao Z."/>
        </authorList>
    </citation>
    <scope>NUCLEOTIDE SEQUENCE [LARGE SCALE GENOMIC DNA]</scope>
    <source>
        <strain evidence="3">SW15</strain>
    </source>
</reference>
<feature type="transmembrane region" description="Helical" evidence="1">
    <location>
        <begin position="619"/>
        <end position="639"/>
    </location>
</feature>
<protein>
    <submittedName>
        <fullName evidence="2">RND transporter</fullName>
    </submittedName>
</protein>
<dbReference type="PANTHER" id="PTHR33406">
    <property type="entry name" value="MEMBRANE PROTEIN MJ1562-RELATED"/>
    <property type="match status" value="1"/>
</dbReference>
<evidence type="ECO:0000313" key="2">
    <source>
        <dbReference type="EMBL" id="RUO48109.1"/>
    </source>
</evidence>
<feature type="transmembrane region" description="Helical" evidence="1">
    <location>
        <begin position="218"/>
        <end position="237"/>
    </location>
</feature>